<dbReference type="OrthoDB" id="5243299at2"/>
<dbReference type="STRING" id="1161099.SAMN05444817_103292"/>
<dbReference type="InterPro" id="IPR024072">
    <property type="entry name" value="DHFR-like_dom_sf"/>
</dbReference>
<protein>
    <submittedName>
        <fullName evidence="6">Pyrimidine reductase, riboflavin biosynthesis</fullName>
    </submittedName>
</protein>
<evidence type="ECO:0000256" key="2">
    <source>
        <dbReference type="ARBA" id="ARBA00022857"/>
    </source>
</evidence>
<dbReference type="PANTHER" id="PTHR38011">
    <property type="entry name" value="DIHYDROFOLATE REDUCTASE FAMILY PROTEIN (AFU_ORTHOLOGUE AFUA_8G06820)"/>
    <property type="match status" value="1"/>
</dbReference>
<dbReference type="EMBL" id="FTOF01000003">
    <property type="protein sequence ID" value="SIS44062.1"/>
    <property type="molecule type" value="Genomic_DNA"/>
</dbReference>
<accession>A0A1N7J3X7</accession>
<keyword evidence="3" id="KW-0560">Oxidoreductase</keyword>
<keyword evidence="7" id="KW-1185">Reference proteome</keyword>
<dbReference type="InterPro" id="IPR050765">
    <property type="entry name" value="Riboflavin_Biosynth_HTPR"/>
</dbReference>
<evidence type="ECO:0000256" key="4">
    <source>
        <dbReference type="SAM" id="MobiDB-lite"/>
    </source>
</evidence>
<evidence type="ECO:0000313" key="6">
    <source>
        <dbReference type="EMBL" id="SIS44062.1"/>
    </source>
</evidence>
<keyword evidence="2" id="KW-0521">NADP</keyword>
<organism evidence="6 7">
    <name type="scientific">Corynebacterium appendicis CIP 107643</name>
    <dbReference type="NCBI Taxonomy" id="1161099"/>
    <lineage>
        <taxon>Bacteria</taxon>
        <taxon>Bacillati</taxon>
        <taxon>Actinomycetota</taxon>
        <taxon>Actinomycetes</taxon>
        <taxon>Mycobacteriales</taxon>
        <taxon>Corynebacteriaceae</taxon>
        <taxon>Corynebacterium</taxon>
    </lineage>
</organism>
<feature type="domain" description="Bacterial bifunctional deaminase-reductase C-terminal" evidence="5">
    <location>
        <begin position="37"/>
        <end position="209"/>
    </location>
</feature>
<dbReference type="Pfam" id="PF01872">
    <property type="entry name" value="RibD_C"/>
    <property type="match status" value="1"/>
</dbReference>
<dbReference type="PANTHER" id="PTHR38011:SF7">
    <property type="entry name" value="2,5-DIAMINO-6-RIBOSYLAMINO-4(3H)-PYRIMIDINONE 5'-PHOSPHATE REDUCTASE"/>
    <property type="match status" value="1"/>
</dbReference>
<dbReference type="SUPFAM" id="SSF53597">
    <property type="entry name" value="Dihydrofolate reductase-like"/>
    <property type="match status" value="1"/>
</dbReference>
<evidence type="ECO:0000256" key="3">
    <source>
        <dbReference type="ARBA" id="ARBA00023002"/>
    </source>
</evidence>
<reference evidence="7" key="1">
    <citation type="submission" date="2017-01" db="EMBL/GenBank/DDBJ databases">
        <authorList>
            <person name="Varghese N."/>
            <person name="Submissions S."/>
        </authorList>
    </citation>
    <scope>NUCLEOTIDE SEQUENCE [LARGE SCALE GENOMIC DNA]</scope>
    <source>
        <strain evidence="7">DSM 44531</strain>
    </source>
</reference>
<dbReference type="RefSeq" id="WP_084560532.1">
    <property type="nucleotide sequence ID" value="NZ_CP046976.1"/>
</dbReference>
<evidence type="ECO:0000259" key="5">
    <source>
        <dbReference type="Pfam" id="PF01872"/>
    </source>
</evidence>
<dbReference type="Proteomes" id="UP000186292">
    <property type="component" value="Unassembled WGS sequence"/>
</dbReference>
<comment type="pathway">
    <text evidence="1">Cofactor biosynthesis; riboflavin biosynthesis.</text>
</comment>
<dbReference type="AlphaFoldDB" id="A0A1N7J3X7"/>
<name>A0A1N7J3X7_9CORY</name>
<gene>
    <name evidence="6" type="ORF">SAMN05444817_103292</name>
</gene>
<proteinExistence type="predicted"/>
<evidence type="ECO:0000313" key="7">
    <source>
        <dbReference type="Proteomes" id="UP000186292"/>
    </source>
</evidence>
<evidence type="ECO:0000256" key="1">
    <source>
        <dbReference type="ARBA" id="ARBA00005104"/>
    </source>
</evidence>
<dbReference type="GO" id="GO:0008703">
    <property type="term" value="F:5-amino-6-(5-phosphoribosylamino)uracil reductase activity"/>
    <property type="evidence" value="ECO:0007669"/>
    <property type="project" value="InterPro"/>
</dbReference>
<dbReference type="Gene3D" id="3.40.430.10">
    <property type="entry name" value="Dihydrofolate Reductase, subunit A"/>
    <property type="match status" value="1"/>
</dbReference>
<dbReference type="InterPro" id="IPR002734">
    <property type="entry name" value="RibDG_C"/>
</dbReference>
<dbReference type="GO" id="GO:0009231">
    <property type="term" value="P:riboflavin biosynthetic process"/>
    <property type="evidence" value="ECO:0007669"/>
    <property type="project" value="InterPro"/>
</dbReference>
<sequence>MAAPNPSEASPKTRTEIIGGSSAAEEVRAVAITTAFGSFTTSGTSGALGNDADKEVMLALREWADVVLVGSGTVKAEDYGPADIPIAVVSRSLDFDTSAKLFDGAGPLILAPDKSLTEAQLAPRREALADAGAELVGTGSGSAAEIVDKLRARGLRRIVCEGGPSLYATMFEASLIDVLHLTSSPFVNGEPSGLEGDIDVELELEDVYSAGSHIFARYRRVNTGN</sequence>
<feature type="region of interest" description="Disordered" evidence="4">
    <location>
        <begin position="1"/>
        <end position="21"/>
    </location>
</feature>